<organism evidence="5 6">
    <name type="scientific">Desulfurobacterium pacificum</name>
    <dbReference type="NCBI Taxonomy" id="240166"/>
    <lineage>
        <taxon>Bacteria</taxon>
        <taxon>Pseudomonadati</taxon>
        <taxon>Aquificota</taxon>
        <taxon>Aquificia</taxon>
        <taxon>Desulfurobacteriales</taxon>
        <taxon>Desulfurobacteriaceae</taxon>
        <taxon>Desulfurobacterium</taxon>
    </lineage>
</organism>
<dbReference type="PANTHER" id="PTHR42953:SF3">
    <property type="entry name" value="HIGH-AFFINITY ZINC UPTAKE SYSTEM PROTEIN ZNUA"/>
    <property type="match status" value="1"/>
</dbReference>
<dbReference type="InterPro" id="IPR006129">
    <property type="entry name" value="AdhesinB"/>
</dbReference>
<keyword evidence="2 4" id="KW-0813">Transport</keyword>
<dbReference type="Pfam" id="PF01297">
    <property type="entry name" value="ZnuA"/>
    <property type="match status" value="1"/>
</dbReference>
<dbReference type="Proteomes" id="UP001157911">
    <property type="component" value="Unassembled WGS sequence"/>
</dbReference>
<evidence type="ECO:0000256" key="4">
    <source>
        <dbReference type="RuleBase" id="RU003512"/>
    </source>
</evidence>
<evidence type="ECO:0000256" key="3">
    <source>
        <dbReference type="ARBA" id="ARBA00022729"/>
    </source>
</evidence>
<dbReference type="RefSeq" id="WP_283400897.1">
    <property type="nucleotide sequence ID" value="NZ_FXUB01000004.1"/>
</dbReference>
<keyword evidence="6" id="KW-1185">Reference proteome</keyword>
<keyword evidence="3" id="KW-0732">Signal</keyword>
<reference evidence="5 6" key="1">
    <citation type="submission" date="2017-05" db="EMBL/GenBank/DDBJ databases">
        <authorList>
            <person name="Varghese N."/>
            <person name="Submissions S."/>
        </authorList>
    </citation>
    <scope>NUCLEOTIDE SEQUENCE [LARGE SCALE GENOMIC DNA]</scope>
    <source>
        <strain evidence="5 6">DSM 15522</strain>
    </source>
</reference>
<protein>
    <submittedName>
        <fullName evidence="5">Zinc transport system substrate-binding protein</fullName>
    </submittedName>
</protein>
<dbReference type="PANTHER" id="PTHR42953">
    <property type="entry name" value="HIGH-AFFINITY ZINC UPTAKE SYSTEM PROTEIN ZNUA-RELATED"/>
    <property type="match status" value="1"/>
</dbReference>
<dbReference type="PRINTS" id="PR00691">
    <property type="entry name" value="ADHESINB"/>
</dbReference>
<evidence type="ECO:0000313" key="6">
    <source>
        <dbReference type="Proteomes" id="UP001157911"/>
    </source>
</evidence>
<dbReference type="SUPFAM" id="SSF53807">
    <property type="entry name" value="Helical backbone' metal receptor"/>
    <property type="match status" value="1"/>
</dbReference>
<evidence type="ECO:0000256" key="2">
    <source>
        <dbReference type="ARBA" id="ARBA00022448"/>
    </source>
</evidence>
<dbReference type="PROSITE" id="PS51257">
    <property type="entry name" value="PROKAR_LIPOPROTEIN"/>
    <property type="match status" value="1"/>
</dbReference>
<dbReference type="EMBL" id="FXUB01000004">
    <property type="protein sequence ID" value="SMP15845.1"/>
    <property type="molecule type" value="Genomic_DNA"/>
</dbReference>
<dbReference type="InterPro" id="IPR006127">
    <property type="entry name" value="ZnuA-like"/>
</dbReference>
<evidence type="ECO:0000256" key="1">
    <source>
        <dbReference type="ARBA" id="ARBA00011028"/>
    </source>
</evidence>
<gene>
    <name evidence="5" type="ORF">SAMN06265339_1451</name>
</gene>
<comment type="similarity">
    <text evidence="1 4">Belongs to the bacterial solute-binding protein 9 family.</text>
</comment>
<dbReference type="InterPro" id="IPR050492">
    <property type="entry name" value="Bact_metal-bind_prot9"/>
</dbReference>
<proteinExistence type="inferred from homology"/>
<accession>A0ABY1NS17</accession>
<sequence length="277" mass="31553">MKKIAALIAVAIFVFSCFKSDEHKPLIVSSIPVWKSVAKYIGGGDFRYFSILKGGESPHGYEPKPSDVKKLQEANLVIIHGLGLDNWAIKNVDKNKVFNIGKLFEKKYPFLKKPGYHIWMNPVLMEDVYFEVAHRLVKFYPNRQTYYDKRAEDYAAMIDQLLGRISKCLGSAKHSTVVIYHPVWEPLLKTFGMNVIEVARTPEEQITPARLQEVIKEAKEKHARLVIGETFADKKVPKLIAKEVGAKVLIMNPLPDEDYVIALSHWGEEICNALKEQ</sequence>
<comment type="caution">
    <text evidence="5">The sequence shown here is derived from an EMBL/GenBank/DDBJ whole genome shotgun (WGS) entry which is preliminary data.</text>
</comment>
<evidence type="ECO:0000313" key="5">
    <source>
        <dbReference type="EMBL" id="SMP15845.1"/>
    </source>
</evidence>
<name>A0ABY1NS17_9BACT</name>
<dbReference type="InterPro" id="IPR006128">
    <property type="entry name" value="Lipoprotein_PsaA-like"/>
</dbReference>
<dbReference type="PRINTS" id="PR00690">
    <property type="entry name" value="ADHESNFAMILY"/>
</dbReference>
<dbReference type="Gene3D" id="3.40.50.1980">
    <property type="entry name" value="Nitrogenase molybdenum iron protein domain"/>
    <property type="match status" value="3"/>
</dbReference>